<dbReference type="PROSITE" id="PS51977">
    <property type="entry name" value="WGR"/>
    <property type="match status" value="1"/>
</dbReference>
<feature type="compositionally biased region" description="Polar residues" evidence="1">
    <location>
        <begin position="334"/>
        <end position="349"/>
    </location>
</feature>
<dbReference type="InterPro" id="IPR008893">
    <property type="entry name" value="WGR_domain"/>
</dbReference>
<gene>
    <name evidence="4" type="ORF">EKO27_g1254</name>
</gene>
<feature type="compositionally biased region" description="Basic and acidic residues" evidence="1">
    <location>
        <begin position="287"/>
        <end position="328"/>
    </location>
</feature>
<organism evidence="4 5">
    <name type="scientific">Xylaria grammica</name>
    <dbReference type="NCBI Taxonomy" id="363999"/>
    <lineage>
        <taxon>Eukaryota</taxon>
        <taxon>Fungi</taxon>
        <taxon>Dikarya</taxon>
        <taxon>Ascomycota</taxon>
        <taxon>Pezizomycotina</taxon>
        <taxon>Sordariomycetes</taxon>
        <taxon>Xylariomycetidae</taxon>
        <taxon>Xylariales</taxon>
        <taxon>Xylariaceae</taxon>
        <taxon>Xylaria</taxon>
    </lineage>
</organism>
<dbReference type="Gene3D" id="3.40.50.10190">
    <property type="entry name" value="BRCT domain"/>
    <property type="match status" value="1"/>
</dbReference>
<dbReference type="AlphaFoldDB" id="A0A439DHJ7"/>
<sequence>MPSKSNKIFEQCVVSIAGDLDDNSWREEKVKQWVQYWGGAFTPAVDAGVTHLLCTKENFEKKIAPVREALRSKVTKIVLRDWLEDSISKKMCLRTLPYQLDTKAKTAEKRKLKRIEQMSENAEKYVDERFWHIYRDSTDFEYQVQLTRINEETSNIGERHLLTLWESDAKPYNYMCTTLYTKSKRKGSRCALQDSPVNLDAALGRFKSFFKKKANISWDDRIKKRGMAGPEHFHYQPPSGGKPIGLINERNASILGGDSDDSHLAPSDQAIEEAYNCLADTAHRKHYRDESTTEDATKNAADGERSAKRSKHGREDIPHEHHETKSDAAEQAIFISSDSESEEGTQNGQGHHELSSDEPTQDASGLHEFELESSNATKDGTFEPYEGYDGRHGSSDEYDTANDDVLLAPYSSEAGGEQNGSEPEVAHDEVQYPGVVDDYYGYDVDHDAGADHSTSPEDSAAHAAAENIYYQSMRGVRPVNDSQVDLIDSAYARAETLRERERVEGDENYYG</sequence>
<dbReference type="STRING" id="363999.A0A439DHJ7"/>
<keyword evidence="5" id="KW-1185">Reference proteome</keyword>
<comment type="caution">
    <text evidence="4">The sequence shown here is derived from an EMBL/GenBank/DDBJ whole genome shotgun (WGS) entry which is preliminary data.</text>
</comment>
<evidence type="ECO:0000313" key="4">
    <source>
        <dbReference type="EMBL" id="RWA13873.1"/>
    </source>
</evidence>
<evidence type="ECO:0000259" key="3">
    <source>
        <dbReference type="PROSITE" id="PS51977"/>
    </source>
</evidence>
<dbReference type="PROSITE" id="PS50172">
    <property type="entry name" value="BRCT"/>
    <property type="match status" value="1"/>
</dbReference>
<feature type="region of interest" description="Disordered" evidence="1">
    <location>
        <begin position="285"/>
        <end position="461"/>
    </location>
</feature>
<dbReference type="InterPro" id="IPR036420">
    <property type="entry name" value="BRCT_dom_sf"/>
</dbReference>
<reference evidence="4 5" key="1">
    <citation type="submission" date="2018-12" db="EMBL/GenBank/DDBJ databases">
        <title>Draft genome sequence of Xylaria grammica IHI A82.</title>
        <authorList>
            <person name="Buettner E."/>
            <person name="Kellner H."/>
        </authorList>
    </citation>
    <scope>NUCLEOTIDE SEQUENCE [LARGE SCALE GENOMIC DNA]</scope>
    <source>
        <strain evidence="4 5">IHI A82</strain>
    </source>
</reference>
<dbReference type="InterPro" id="IPR001357">
    <property type="entry name" value="BRCT_dom"/>
</dbReference>
<feature type="domain" description="WGR" evidence="3">
    <location>
        <begin position="130"/>
        <end position="233"/>
    </location>
</feature>
<name>A0A439DHJ7_9PEZI</name>
<evidence type="ECO:0000313" key="5">
    <source>
        <dbReference type="Proteomes" id="UP000286045"/>
    </source>
</evidence>
<evidence type="ECO:0000256" key="1">
    <source>
        <dbReference type="SAM" id="MobiDB-lite"/>
    </source>
</evidence>
<dbReference type="SUPFAM" id="SSF52113">
    <property type="entry name" value="BRCT domain"/>
    <property type="match status" value="1"/>
</dbReference>
<proteinExistence type="predicted"/>
<dbReference type="EMBL" id="RYZI01000018">
    <property type="protein sequence ID" value="RWA13873.1"/>
    <property type="molecule type" value="Genomic_DNA"/>
</dbReference>
<evidence type="ECO:0000259" key="2">
    <source>
        <dbReference type="PROSITE" id="PS50172"/>
    </source>
</evidence>
<dbReference type="Proteomes" id="UP000286045">
    <property type="component" value="Unassembled WGS sequence"/>
</dbReference>
<protein>
    <submittedName>
        <fullName evidence="4">Uncharacterized protein</fullName>
    </submittedName>
</protein>
<feature type="domain" description="BRCT" evidence="2">
    <location>
        <begin position="4"/>
        <end position="100"/>
    </location>
</feature>
<accession>A0A439DHJ7</accession>